<sequence length="106" mass="11581">MPCRIIFVSLSSLSSRTIPSLSTPFPVFPQDRDVALSVLSSKRDRGIHLRRLDLDNAPSAAYATFNGEAPRLFLSPLSFSLTSPVVSGEWTLWSPVARMMSGGVRS</sequence>
<dbReference type="EMBL" id="BTGU01000016">
    <property type="protein sequence ID" value="GMN43225.1"/>
    <property type="molecule type" value="Genomic_DNA"/>
</dbReference>
<accession>A0AA88D3P5</accession>
<name>A0AA88D3P5_FICCA</name>
<protein>
    <submittedName>
        <fullName evidence="1">Uncharacterized protein</fullName>
    </submittedName>
</protein>
<proteinExistence type="predicted"/>
<keyword evidence="2" id="KW-1185">Reference proteome</keyword>
<organism evidence="1 2">
    <name type="scientific">Ficus carica</name>
    <name type="common">Common fig</name>
    <dbReference type="NCBI Taxonomy" id="3494"/>
    <lineage>
        <taxon>Eukaryota</taxon>
        <taxon>Viridiplantae</taxon>
        <taxon>Streptophyta</taxon>
        <taxon>Embryophyta</taxon>
        <taxon>Tracheophyta</taxon>
        <taxon>Spermatophyta</taxon>
        <taxon>Magnoliopsida</taxon>
        <taxon>eudicotyledons</taxon>
        <taxon>Gunneridae</taxon>
        <taxon>Pentapetalae</taxon>
        <taxon>rosids</taxon>
        <taxon>fabids</taxon>
        <taxon>Rosales</taxon>
        <taxon>Moraceae</taxon>
        <taxon>Ficeae</taxon>
        <taxon>Ficus</taxon>
    </lineage>
</organism>
<dbReference type="Proteomes" id="UP001187192">
    <property type="component" value="Unassembled WGS sequence"/>
</dbReference>
<dbReference type="AlphaFoldDB" id="A0AA88D3P5"/>
<comment type="caution">
    <text evidence="1">The sequence shown here is derived from an EMBL/GenBank/DDBJ whole genome shotgun (WGS) entry which is preliminary data.</text>
</comment>
<evidence type="ECO:0000313" key="1">
    <source>
        <dbReference type="EMBL" id="GMN43225.1"/>
    </source>
</evidence>
<reference evidence="1" key="1">
    <citation type="submission" date="2023-07" db="EMBL/GenBank/DDBJ databases">
        <title>draft genome sequence of fig (Ficus carica).</title>
        <authorList>
            <person name="Takahashi T."/>
            <person name="Nishimura K."/>
        </authorList>
    </citation>
    <scope>NUCLEOTIDE SEQUENCE</scope>
</reference>
<gene>
    <name evidence="1" type="ORF">TIFTF001_012433</name>
</gene>
<evidence type="ECO:0000313" key="2">
    <source>
        <dbReference type="Proteomes" id="UP001187192"/>
    </source>
</evidence>